<organism evidence="1 2">
    <name type="scientific">Panagrolaimus sp. ES5</name>
    <dbReference type="NCBI Taxonomy" id="591445"/>
    <lineage>
        <taxon>Eukaryota</taxon>
        <taxon>Metazoa</taxon>
        <taxon>Ecdysozoa</taxon>
        <taxon>Nematoda</taxon>
        <taxon>Chromadorea</taxon>
        <taxon>Rhabditida</taxon>
        <taxon>Tylenchina</taxon>
        <taxon>Panagrolaimomorpha</taxon>
        <taxon>Panagrolaimoidea</taxon>
        <taxon>Panagrolaimidae</taxon>
        <taxon>Panagrolaimus</taxon>
    </lineage>
</organism>
<accession>A0AC34GQY2</accession>
<dbReference type="WBParaSite" id="ES5_v2.g6900.t1">
    <property type="protein sequence ID" value="ES5_v2.g6900.t1"/>
    <property type="gene ID" value="ES5_v2.g6900"/>
</dbReference>
<proteinExistence type="predicted"/>
<reference evidence="2" key="1">
    <citation type="submission" date="2022-11" db="UniProtKB">
        <authorList>
            <consortium name="WormBaseParasite"/>
        </authorList>
    </citation>
    <scope>IDENTIFICATION</scope>
</reference>
<evidence type="ECO:0000313" key="2">
    <source>
        <dbReference type="WBParaSite" id="ES5_v2.g6900.t1"/>
    </source>
</evidence>
<name>A0AC34GQY2_9BILA</name>
<evidence type="ECO:0000313" key="1">
    <source>
        <dbReference type="Proteomes" id="UP000887579"/>
    </source>
</evidence>
<sequence length="596" mass="66352">MKMKKSVEVAPDPQAIAEAAGTRPGSVLKAMNYENLDAEKILTNFGTFGFYQMFVYAMANLGFFLFACETMIFSLISEPEFECRDPELLSQTSEIQNVCEYISVESNITKYCRNFEYPNGKSATLNSEFDLVCESEANTAFFGTLKLTAELSMSTFMLGSMIFTPILSQLADRYGRRITYLLPLWMTVIANVGCAMAPTYSIFLICRFIAGVGTAGIGTIGFVIILETVAPAFRSHTPLVSTIIWVSGYCTVGLVHMAFESWRVQYFILSAPFLLTFSFYWLLPESLHWLVTHEKHDGVSKYIKRSTKYNRRNIDLEICRSSTTPSLEIEEEILQASSLNKKSTKDASHRNFLDILTNLPMLFQLSSHCFIMIVMNFTYWALSLYSTDLHENKMVGYFLSGLVELPAAAAIFALAYIGRRSVTSMALLAQAFAMFIACFFPGKNATAMTLFLLVKVFNSVAWVAEPLLIGEMSPTSTRNMMYGIIGFVGEIGSIIAPYFNRLKTIHEAAPAMAVALMSLIAGLLALCSPETKDKAMPEDINDFDPGEFYHWIFGNPKSVKKNIVINASSTASEKPPLLSPPDIIVENNDLKQGVSQ</sequence>
<protein>
    <submittedName>
        <fullName evidence="2">Major facilitator superfamily (MFS) profile domain-containing protein</fullName>
    </submittedName>
</protein>
<dbReference type="Proteomes" id="UP000887579">
    <property type="component" value="Unplaced"/>
</dbReference>